<name>A0A6S6SAZ2_9GAMM</name>
<feature type="transmembrane region" description="Helical" evidence="1">
    <location>
        <begin position="108"/>
        <end position="126"/>
    </location>
</feature>
<dbReference type="InterPro" id="IPR018723">
    <property type="entry name" value="DUF2254_membrane"/>
</dbReference>
<reference evidence="2" key="1">
    <citation type="submission" date="2020-01" db="EMBL/GenBank/DDBJ databases">
        <authorList>
            <person name="Meier V. D."/>
            <person name="Meier V D."/>
        </authorList>
    </citation>
    <scope>NUCLEOTIDE SEQUENCE</scope>
    <source>
        <strain evidence="2">HLG_WM_MAG_07</strain>
    </source>
</reference>
<evidence type="ECO:0000313" key="2">
    <source>
        <dbReference type="EMBL" id="CAA6805533.1"/>
    </source>
</evidence>
<dbReference type="EMBL" id="CACVAY010000027">
    <property type="protein sequence ID" value="CAA6805533.1"/>
    <property type="molecule type" value="Genomic_DNA"/>
</dbReference>
<dbReference type="AlphaFoldDB" id="A0A6S6SAZ2"/>
<keyword evidence="1" id="KW-1133">Transmembrane helix</keyword>
<keyword evidence="1" id="KW-0472">Membrane</keyword>
<protein>
    <submittedName>
        <fullName evidence="2">DUF2254 domain-containing protein</fullName>
    </submittedName>
</protein>
<evidence type="ECO:0000256" key="1">
    <source>
        <dbReference type="SAM" id="Phobius"/>
    </source>
</evidence>
<proteinExistence type="predicted"/>
<dbReference type="Pfam" id="PF10011">
    <property type="entry name" value="DUF2254"/>
    <property type="match status" value="1"/>
</dbReference>
<gene>
    <name evidence="2" type="ORF">HELGO_WM11925</name>
</gene>
<feature type="transmembrane region" description="Helical" evidence="1">
    <location>
        <begin position="138"/>
        <end position="159"/>
    </location>
</feature>
<keyword evidence="1" id="KW-0812">Transmembrane</keyword>
<sequence>MKTRILHWLEIMSATFWLIPLVLLIAAILLAYVNIHLDKLLFSESPFSFLFYFNDKDNIRTLLSLTGGAILGVAGVTFSITIASLTLASQQFGPRLLRNFMQNYFNQIVIGIFISTFLYSVLILQFTDAMDEKNFVPVISMSTLLALIILNLLILVFFIHHTAASIQADTVIDDVYQELESRLYKLFPDTGETTSQQPTAQLPDDLQKRFANEGQPVCAQCSGYLQALDHSALQSFTTEQDLTLRMNFRPGDFIIKGCELATCLSPEKLDDEIATTLDNALIVGNKATAEQDAEYAIRQLVEIALRALSPGINDPFTAISCINRLGQAIAFVAKREFPNPNYFDDNTKLRLLLAPLDFEGMVEAAFNQIRQNTSHHVDIIISLLDTFQHLAVQVQNEVQAKVLLTQVEAIQQTCVTHIEAEMDKAAINERYEHIQATLKSRFPIAIMHSNNA</sequence>
<accession>A0A6S6SAZ2</accession>
<feature type="transmembrane region" description="Helical" evidence="1">
    <location>
        <begin position="12"/>
        <end position="35"/>
    </location>
</feature>
<feature type="transmembrane region" description="Helical" evidence="1">
    <location>
        <begin position="62"/>
        <end position="87"/>
    </location>
</feature>
<organism evidence="2">
    <name type="scientific">uncultured Thiotrichaceae bacterium</name>
    <dbReference type="NCBI Taxonomy" id="298394"/>
    <lineage>
        <taxon>Bacteria</taxon>
        <taxon>Pseudomonadati</taxon>
        <taxon>Pseudomonadota</taxon>
        <taxon>Gammaproteobacteria</taxon>
        <taxon>Thiotrichales</taxon>
        <taxon>Thiotrichaceae</taxon>
        <taxon>environmental samples</taxon>
    </lineage>
</organism>